<evidence type="ECO:0000313" key="3">
    <source>
        <dbReference type="Proteomes" id="UP000773462"/>
    </source>
</evidence>
<keyword evidence="1" id="KW-0732">Signal</keyword>
<organism evidence="2 3">
    <name type="scientific">Paenibacillus silagei</name>
    <dbReference type="NCBI Taxonomy" id="1670801"/>
    <lineage>
        <taxon>Bacteria</taxon>
        <taxon>Bacillati</taxon>
        <taxon>Bacillota</taxon>
        <taxon>Bacilli</taxon>
        <taxon>Bacillales</taxon>
        <taxon>Paenibacillaceae</taxon>
        <taxon>Paenibacillus</taxon>
    </lineage>
</organism>
<proteinExistence type="predicted"/>
<comment type="caution">
    <text evidence="2">The sequence shown here is derived from an EMBL/GenBank/DDBJ whole genome shotgun (WGS) entry which is preliminary data.</text>
</comment>
<reference evidence="2 3" key="1">
    <citation type="submission" date="2021-03" db="EMBL/GenBank/DDBJ databases">
        <title>Genomic Encyclopedia of Type Strains, Phase IV (KMG-IV): sequencing the most valuable type-strain genomes for metagenomic binning, comparative biology and taxonomic classification.</title>
        <authorList>
            <person name="Goeker M."/>
        </authorList>
    </citation>
    <scope>NUCLEOTIDE SEQUENCE [LARGE SCALE GENOMIC DNA]</scope>
    <source>
        <strain evidence="2 3">DSM 101953</strain>
    </source>
</reference>
<feature type="chain" id="PRO_5046660112" evidence="1">
    <location>
        <begin position="22"/>
        <end position="312"/>
    </location>
</feature>
<gene>
    <name evidence="2" type="ORF">J2Z70_003627</name>
</gene>
<evidence type="ECO:0000313" key="2">
    <source>
        <dbReference type="EMBL" id="MBP2113467.1"/>
    </source>
</evidence>
<name>A0ABS4NTU2_9BACL</name>
<keyword evidence="3" id="KW-1185">Reference proteome</keyword>
<feature type="signal peptide" evidence="1">
    <location>
        <begin position="1"/>
        <end position="21"/>
    </location>
</feature>
<evidence type="ECO:0000256" key="1">
    <source>
        <dbReference type="SAM" id="SignalP"/>
    </source>
</evidence>
<accession>A0ABS4NTU2</accession>
<dbReference type="EMBL" id="JAGGLV010000011">
    <property type="protein sequence ID" value="MBP2113467.1"/>
    <property type="molecule type" value="Genomic_DNA"/>
</dbReference>
<protein>
    <submittedName>
        <fullName evidence="2">Uncharacterized protein</fullName>
    </submittedName>
</protein>
<dbReference type="RefSeq" id="WP_209875498.1">
    <property type="nucleotide sequence ID" value="NZ_JAGGLV010000011.1"/>
</dbReference>
<sequence>MKKHAVLSAAIALLIGLQAGAAVPAGAEGSGSSRTGTSGAAASAKTASHAEAVYKGALPLLSSGNLPGAVAYMKTKLYAVTPYQATVLTLKLENLHKALLPSWEKKFSSSEVQRKLLTVYRGGVSMEKLAESTDNAALRALLQNAGESGYKLDTAEGSFYPVIDYAAYRKYKPYVTEDISSYISIMAAESDLPSSKDNGLIIAWGEVADRALTQEQFIQTYPTSNRVQAVKKLYNQYAVNTFYGQNNTPLFHYDNLEMDLEAQKAYTSILAKNSSTSAFLQKLDGFMKLMKSNGYLLDDAAEQYLKTEVPQP</sequence>
<dbReference type="Proteomes" id="UP000773462">
    <property type="component" value="Unassembled WGS sequence"/>
</dbReference>